<dbReference type="SUPFAM" id="SSF52540">
    <property type="entry name" value="P-loop containing nucleoside triphosphate hydrolases"/>
    <property type="match status" value="1"/>
</dbReference>
<dbReference type="SMART" id="SM00275">
    <property type="entry name" value="G_alpha"/>
    <property type="match status" value="1"/>
</dbReference>
<keyword evidence="4" id="KW-0807">Transducer</keyword>
<gene>
    <name evidence="7" type="ORF">M407DRAFT_81534</name>
</gene>
<evidence type="ECO:0000256" key="2">
    <source>
        <dbReference type="ARBA" id="ARBA00022741"/>
    </source>
</evidence>
<reference evidence="7 8" key="1">
    <citation type="submission" date="2014-04" db="EMBL/GenBank/DDBJ databases">
        <authorList>
            <consortium name="DOE Joint Genome Institute"/>
            <person name="Kuo A."/>
            <person name="Girlanda M."/>
            <person name="Perotto S."/>
            <person name="Kohler A."/>
            <person name="Nagy L.G."/>
            <person name="Floudas D."/>
            <person name="Copeland A."/>
            <person name="Barry K.W."/>
            <person name="Cichocki N."/>
            <person name="Veneault-Fourrey C."/>
            <person name="LaButti K."/>
            <person name="Lindquist E.A."/>
            <person name="Lipzen A."/>
            <person name="Lundell T."/>
            <person name="Morin E."/>
            <person name="Murat C."/>
            <person name="Sun H."/>
            <person name="Tunlid A."/>
            <person name="Henrissat B."/>
            <person name="Grigoriev I.V."/>
            <person name="Hibbett D.S."/>
            <person name="Martin F."/>
            <person name="Nordberg H.P."/>
            <person name="Cantor M.N."/>
            <person name="Hua S.X."/>
        </authorList>
    </citation>
    <scope>NUCLEOTIDE SEQUENCE [LARGE SCALE GENOMIC DNA]</scope>
    <source>
        <strain evidence="7 8">MUT 4182</strain>
    </source>
</reference>
<sequence>MGTRLTPCIEWRPDSFLNDLDRITAPRYMPTDDDILRARIKTIGVSEHIFPVDKSGVEWRLYDVGGARTQRHAWIPYFDNVDCIIFLAPLSPFDQALPEDRKVNCLEDSLIIWKELCTNKLLENVPLVLFLNKSDLLRKKLEDGVQVSRFVVSFGNRTNDYETAEKYFRSKFEAIRRQYSNNDRPVFTHITSCINQVTTSDIINHVQDLLMRENLKNSSLM</sequence>
<proteinExistence type="predicted"/>
<dbReference type="InterPro" id="IPR001019">
    <property type="entry name" value="Gprotein_alpha_su"/>
</dbReference>
<evidence type="ECO:0000256" key="3">
    <source>
        <dbReference type="ARBA" id="ARBA00023134"/>
    </source>
</evidence>
<dbReference type="GO" id="GO:0005737">
    <property type="term" value="C:cytoplasm"/>
    <property type="evidence" value="ECO:0007669"/>
    <property type="project" value="TreeGrafter"/>
</dbReference>
<dbReference type="Proteomes" id="UP000054248">
    <property type="component" value="Unassembled WGS sequence"/>
</dbReference>
<evidence type="ECO:0000256" key="6">
    <source>
        <dbReference type="PIRSR" id="PIRSR601019-2"/>
    </source>
</evidence>
<dbReference type="GO" id="GO:0003924">
    <property type="term" value="F:GTPase activity"/>
    <property type="evidence" value="ECO:0007669"/>
    <property type="project" value="InterPro"/>
</dbReference>
<evidence type="ECO:0000256" key="1">
    <source>
        <dbReference type="ARBA" id="ARBA00022723"/>
    </source>
</evidence>
<keyword evidence="1 6" id="KW-0479">Metal-binding</keyword>
<dbReference type="OrthoDB" id="5817230at2759"/>
<name>A0A0C3Q999_9AGAM</name>
<keyword evidence="3 5" id="KW-0342">GTP-binding</keyword>
<dbReference type="GO" id="GO:0046872">
    <property type="term" value="F:metal ion binding"/>
    <property type="evidence" value="ECO:0007669"/>
    <property type="project" value="UniProtKB-KW"/>
</dbReference>
<dbReference type="HOGENOM" id="CLU_014184_7_0_1"/>
<protein>
    <recommendedName>
        <fullName evidence="9">G-protein alpha subunit</fullName>
    </recommendedName>
</protein>
<evidence type="ECO:0008006" key="9">
    <source>
        <dbReference type="Google" id="ProtNLM"/>
    </source>
</evidence>
<accession>A0A0C3Q999</accession>
<organism evidence="7 8">
    <name type="scientific">Tulasnella calospora MUT 4182</name>
    <dbReference type="NCBI Taxonomy" id="1051891"/>
    <lineage>
        <taxon>Eukaryota</taxon>
        <taxon>Fungi</taxon>
        <taxon>Dikarya</taxon>
        <taxon>Basidiomycota</taxon>
        <taxon>Agaricomycotina</taxon>
        <taxon>Agaricomycetes</taxon>
        <taxon>Cantharellales</taxon>
        <taxon>Tulasnellaceae</taxon>
        <taxon>Tulasnella</taxon>
    </lineage>
</organism>
<feature type="binding site" evidence="5">
    <location>
        <begin position="132"/>
        <end position="135"/>
    </location>
    <ligand>
        <name>GTP</name>
        <dbReference type="ChEBI" id="CHEBI:37565"/>
    </ligand>
</feature>
<dbReference type="GO" id="GO:0031683">
    <property type="term" value="F:G-protein beta/gamma-subunit complex binding"/>
    <property type="evidence" value="ECO:0007669"/>
    <property type="project" value="InterPro"/>
</dbReference>
<keyword evidence="8" id="KW-1185">Reference proteome</keyword>
<feature type="binding site" evidence="5">
    <location>
        <begin position="36"/>
        <end position="42"/>
    </location>
    <ligand>
        <name>GTP</name>
        <dbReference type="ChEBI" id="CHEBI:37565"/>
    </ligand>
</feature>
<reference evidence="8" key="2">
    <citation type="submission" date="2015-01" db="EMBL/GenBank/DDBJ databases">
        <title>Evolutionary Origins and Diversification of the Mycorrhizal Mutualists.</title>
        <authorList>
            <consortium name="DOE Joint Genome Institute"/>
            <consortium name="Mycorrhizal Genomics Consortium"/>
            <person name="Kohler A."/>
            <person name="Kuo A."/>
            <person name="Nagy L.G."/>
            <person name="Floudas D."/>
            <person name="Copeland A."/>
            <person name="Barry K.W."/>
            <person name="Cichocki N."/>
            <person name="Veneault-Fourrey C."/>
            <person name="LaButti K."/>
            <person name="Lindquist E.A."/>
            <person name="Lipzen A."/>
            <person name="Lundell T."/>
            <person name="Morin E."/>
            <person name="Murat C."/>
            <person name="Riley R."/>
            <person name="Ohm R."/>
            <person name="Sun H."/>
            <person name="Tunlid A."/>
            <person name="Henrissat B."/>
            <person name="Grigoriev I.V."/>
            <person name="Hibbett D.S."/>
            <person name="Martin F."/>
        </authorList>
    </citation>
    <scope>NUCLEOTIDE SEQUENCE [LARGE SCALE GENOMIC DNA]</scope>
    <source>
        <strain evidence="8">MUT 4182</strain>
    </source>
</reference>
<dbReference type="PRINTS" id="PR00318">
    <property type="entry name" value="GPROTEINA"/>
</dbReference>
<keyword evidence="2 5" id="KW-0547">Nucleotide-binding</keyword>
<dbReference type="InterPro" id="IPR011025">
    <property type="entry name" value="GproteinA_insert"/>
</dbReference>
<dbReference type="AlphaFoldDB" id="A0A0C3Q999"/>
<dbReference type="GO" id="GO:0001664">
    <property type="term" value="F:G protein-coupled receptor binding"/>
    <property type="evidence" value="ECO:0007669"/>
    <property type="project" value="TreeGrafter"/>
</dbReference>
<dbReference type="Pfam" id="PF00503">
    <property type="entry name" value="G-alpha"/>
    <property type="match status" value="1"/>
</dbReference>
<dbReference type="GO" id="GO:0005834">
    <property type="term" value="C:heterotrimeric G-protein complex"/>
    <property type="evidence" value="ECO:0007669"/>
    <property type="project" value="TreeGrafter"/>
</dbReference>
<dbReference type="InterPro" id="IPR027417">
    <property type="entry name" value="P-loop_NTPase"/>
</dbReference>
<dbReference type="Gene3D" id="3.40.50.300">
    <property type="entry name" value="P-loop containing nucleotide triphosphate hydrolases"/>
    <property type="match status" value="1"/>
</dbReference>
<dbReference type="SUPFAM" id="SSF47895">
    <property type="entry name" value="Transducin (alpha subunit), insertion domain"/>
    <property type="match status" value="1"/>
</dbReference>
<evidence type="ECO:0000313" key="7">
    <source>
        <dbReference type="EMBL" id="KIO20469.1"/>
    </source>
</evidence>
<dbReference type="STRING" id="1051891.A0A0C3Q999"/>
<dbReference type="FunFam" id="3.40.50.300:FF:000692">
    <property type="entry name" value="Guanine nucleotide-binding protein subunit alpha"/>
    <property type="match status" value="1"/>
</dbReference>
<dbReference type="PROSITE" id="PS51882">
    <property type="entry name" value="G_ALPHA"/>
    <property type="match status" value="1"/>
</dbReference>
<dbReference type="GO" id="GO:0007188">
    <property type="term" value="P:adenylate cyclase-modulating G protein-coupled receptor signaling pathway"/>
    <property type="evidence" value="ECO:0007669"/>
    <property type="project" value="TreeGrafter"/>
</dbReference>
<dbReference type="EMBL" id="KN823174">
    <property type="protein sequence ID" value="KIO20469.1"/>
    <property type="molecule type" value="Genomic_DNA"/>
</dbReference>
<dbReference type="GO" id="GO:0005525">
    <property type="term" value="F:GTP binding"/>
    <property type="evidence" value="ECO:0007669"/>
    <property type="project" value="UniProtKB-KW"/>
</dbReference>
<keyword evidence="6" id="KW-0460">Magnesium</keyword>
<evidence type="ECO:0000256" key="4">
    <source>
        <dbReference type="ARBA" id="ARBA00023224"/>
    </source>
</evidence>
<evidence type="ECO:0000256" key="5">
    <source>
        <dbReference type="PIRSR" id="PIRSR601019-1"/>
    </source>
</evidence>
<dbReference type="PANTHER" id="PTHR10218:SF360">
    <property type="entry name" value="GUANINE NUCLEOTIDE-BINDING PROTEIN SUBUNIT ALPHA HOMOLOG"/>
    <property type="match status" value="1"/>
</dbReference>
<evidence type="ECO:0000313" key="8">
    <source>
        <dbReference type="Proteomes" id="UP000054248"/>
    </source>
</evidence>
<dbReference type="PANTHER" id="PTHR10218">
    <property type="entry name" value="GTP-BINDING PROTEIN ALPHA SUBUNIT"/>
    <property type="match status" value="1"/>
</dbReference>
<feature type="binding site" evidence="6">
    <location>
        <position position="42"/>
    </location>
    <ligand>
        <name>Mg(2+)</name>
        <dbReference type="ChEBI" id="CHEBI:18420"/>
    </ligand>
</feature>